<feature type="domain" description="Cadherin" evidence="5">
    <location>
        <begin position="2006"/>
        <end position="2118"/>
    </location>
</feature>
<feature type="compositionally biased region" description="Polar residues" evidence="4">
    <location>
        <begin position="1635"/>
        <end position="1658"/>
    </location>
</feature>
<dbReference type="Pfam" id="PF17963">
    <property type="entry name" value="Big_9"/>
    <property type="match status" value="4"/>
</dbReference>
<keyword evidence="1" id="KW-0732">Signal</keyword>
<dbReference type="InterPro" id="IPR015919">
    <property type="entry name" value="Cadherin-like_sf"/>
</dbReference>
<evidence type="ECO:0000259" key="5">
    <source>
        <dbReference type="PROSITE" id="PS50268"/>
    </source>
</evidence>
<feature type="region of interest" description="Disordered" evidence="4">
    <location>
        <begin position="800"/>
        <end position="819"/>
    </location>
</feature>
<keyword evidence="3" id="KW-0325">Glycoprotein</keyword>
<dbReference type="Pfam" id="PF05345">
    <property type="entry name" value="He_PIG"/>
    <property type="match status" value="3"/>
</dbReference>
<dbReference type="InterPro" id="IPR010221">
    <property type="entry name" value="VCBS_dom"/>
</dbReference>
<dbReference type="GO" id="GO:0016020">
    <property type="term" value="C:membrane"/>
    <property type="evidence" value="ECO:0007669"/>
    <property type="project" value="InterPro"/>
</dbReference>
<dbReference type="InterPro" id="IPR006644">
    <property type="entry name" value="Cadg"/>
</dbReference>
<dbReference type="NCBIfam" id="TIGR01965">
    <property type="entry name" value="VCBS_repeat"/>
    <property type="match status" value="12"/>
</dbReference>
<dbReference type="GO" id="GO:0007156">
    <property type="term" value="P:homophilic cell adhesion via plasma membrane adhesion molecules"/>
    <property type="evidence" value="ECO:0007669"/>
    <property type="project" value="InterPro"/>
</dbReference>
<feature type="compositionally biased region" description="Polar residues" evidence="4">
    <location>
        <begin position="3823"/>
        <end position="3832"/>
    </location>
</feature>
<dbReference type="InterPro" id="IPR051561">
    <property type="entry name" value="FRAS1_ECM"/>
</dbReference>
<accession>A0AAW7XIH4</accession>
<dbReference type="PROSITE" id="PS51854">
    <property type="entry name" value="CSPG"/>
    <property type="match status" value="3"/>
</dbReference>
<dbReference type="PANTHER" id="PTHR45739:SF11">
    <property type="entry name" value="FRAS1-RELATED EXTRACELLULAR MATRIX PROTEIN 1-LIKE ISOFORM X1"/>
    <property type="match status" value="1"/>
</dbReference>
<dbReference type="Gene3D" id="2.60.40.10">
    <property type="entry name" value="Immunoglobulins"/>
    <property type="match status" value="5"/>
</dbReference>
<protein>
    <submittedName>
        <fullName evidence="6">VCBS domain-containing protein</fullName>
    </submittedName>
</protein>
<dbReference type="InterPro" id="IPR013783">
    <property type="entry name" value="Ig-like_fold"/>
</dbReference>
<feature type="domain" description="Cadherin" evidence="5">
    <location>
        <begin position="2231"/>
        <end position="2343"/>
    </location>
</feature>
<dbReference type="InterPro" id="IPR040853">
    <property type="entry name" value="RapA2_cadherin-like"/>
</dbReference>
<dbReference type="SUPFAM" id="SSF49313">
    <property type="entry name" value="Cadherin-like"/>
    <property type="match status" value="4"/>
</dbReference>
<evidence type="ECO:0000256" key="4">
    <source>
        <dbReference type="SAM" id="MobiDB-lite"/>
    </source>
</evidence>
<proteinExistence type="predicted"/>
<dbReference type="EMBL" id="JAUOPG010000007">
    <property type="protein sequence ID" value="MDO6454226.1"/>
    <property type="molecule type" value="Genomic_DNA"/>
</dbReference>
<sequence length="4062" mass="416462">MKKTDLLSLESRLLLDAAAAVTLTDNTNVDVNSDGSVATASGQEDTAVALAGVAISDENGSDNYSLRLTLNTDAISAGSLFLQGGSEAGTQLTLTGTASEINTALAGVQVQPGSNYTGDLSVAMVLKEGATDRDQATYNIALTPVNDDPILSNPALEVQESSTVTFSIEALGLSDPDIESGEQGYDQLIIEIGSLPTNGRLYFSGSPVAPGSTLDASQLASLTYVHDGSDVASGDSDSFDIRVLDGAGGEAAASLSVNLLPLNTAPEITGEPEQFEGETTSLGLSYSDAEAGHADTSSNAQVAITDISGLTDRGVLFLDSDNDGIVDAGEEISSVSDAAAQFSADKLALLSFAHDGDEPNVVAPVFTIQITDNGGGEGDGAKITTSRDVTIAITENNDDPIAVVTGDPINAVDTGNTGVTLTLDDLTATDPDSTNEQLVFSVASEPDFGQIQLNQGTVAVPDWVALPVGGVFSVADIADGKVRYVQTSTDGSSTDTGLSFTLSDSEYRAFDNAGEAGAWRDSEGNLQTGSLTFIIGSTTGDPADYATPAISDTIVNQGRANFDEAATITITSADLSYTLTANTYTFPATQVVYSVSSLPSNGTLYLDGNAIKAYGSFTQDDIDNNRITFEHNGSEDHHGSFSFIVTNGGNYEGTGSFTLNAYPINDAPDVGESTVELTEATDTNDGIVRIGLSDIEMSDEDGSQSTLDAGEDPNSEGGTDVLWFQITALPEDGVLERWNTSSSAWETITLDGAWYEQSILSSSVDGGTSGIRYQHSGGDASANLIDSFTYVVRDDLTAAADPLEPDTSSPDPAANNQSDTGTVTLEISAFNDAPIIAASSTDPDQSITNSDGNTETTANEILVVGEGDEQVITSSHLTAIDSDNSTRQSTFKIINLTENGRILFNGKTLIVGSTFTQDDIDNGFISYEHDGSETRSDQFTFEVSDGPLTTAVGTFDIQVQARNDAAEVTANQPNDSFVTSNVLDLGGAFTLSDVDISDADSGLGVGAGETDELTVTLTLNDGAEAQISNADASITLNDVTGLTVTGTPGTDTQITLTGSLADLQAALTGLGVSASNDLDSALVLVLDADDRLQANSSAANGGTLNDDGSAVSQSNNVSSASVNLVTSTVNDAPVVTLAAQTVNEDTPTLLTGLSISDVDSFDEQVTATVAVTAGSLSTTNSGVAVTGNGTTDITLTGTVDQVNAALAQVLYTPNDQDNGTETLTLTVTDSDVHGASSSLSDSESTSLTITAINDAPQLNITDDHFTLNTGTNIDITGVSIADINDEGQSTYNANQEVILSVSQNAGDADGLISVTGEAAASTLTLTGTLADINAKLATLNFSPTDPDADDTAVINIVYSDLANGDQTTDQSNALTESGAITIDISNTNDAPVVNGDATFAMNEDQSFSLSGYTISDADHFDTSSMTISITVTEGTLADSSGNGTLSGDLRTLTLNAASLAELNALLAATSYSPDADYFGSDTLTITVTDGGNTGDGGTLNDTLAVAVTVNNVNDRPDNTGVDVTLADENEGIEAPAGETFTSLLAGNYSDATDDQTANNGGSSGSQATALSFIAITGNAATAEQGEWQVFVGGSWTSISTSASDSAAVIVTADTLVRFLPADDFNGEPGELTTRLGDNSQPTISTSSGGTDTYNLSTTGDLGADESVWSDATSNVGIHVNAVNDPPTITVSSADLADIAEDSTPSGTSVLALYGPGYDDGTDGQSDTAVNNGSDASSLGGIALIDNNTPASQGEWQYNTGGGWVAVGSAVTTTSALVLAPDAEIRFVPAADFHGVVSGLSYVVADSDQTAQNGQLVDVSYSATGTWSDSASPGVTKITVNPVNDAPVVAGDTGGSTTPIVSIENTGQGTGSAEENLFSNVTLSDIDAVLGSDDFGGGSITVNIADASAADQLLVDSGLTGVQSTSAPTTGQLVIQLASGTTAEQVVTIVEAIRFSNTSDAPNTDVRGYNLVVNDGNNNNTSGGPSSANSNTLSGFLQVQNTNDTPTPQADTNTVNEDTNASGNVLTNDTDPDVESLTVNAVNGNAGLVSENVAGDNGGVFVIESNGDYTFSPGSDFQYLKVGEQIDTQVTYQVTDADGVTATTTLTVTVTGTDDVPVLTPDTGDVVEDDAATLMTSGTLAAGTNGDAGEDKFVAETLTGTYGQLAVDENGAWNYSADNSQTSIQTIAQGDTRTDTFTVTSADNTTTTTVTITLTGVNDTPVANNDSGATSENATLTVPVNVGLLSNDTDVDSGDTLSVVEVDNDTNNLNSPVSGSTGGTFTVAGDGSYSFNPGTDFDYLAAGETATTTLAVLISDSQGATSSSLLSVVVTGTNDAPVATTPAAQTDSDGASVSYDISTYFLDPDTSDTLSYSADVLPAGLSLNTATGVISGDIASNASQGGNTATPGQYQITLTATDNNSATEQAVFTWTVSNVDPTANDDTASVNEGAEPTDSTTVAGNVIITSPTSAENDQDGGADADTLSSDAWVAGEATPLAISGDTDIVGTYGTLSVSLDGSYSYAVNNALASIQALNTSQSLNDVFTYQVSDGQGGTDEATLTITINGTNDAPVTVGSLSNQTANDGEIISDIDISGLFDDVDNGAVLTYSAADLPAGLTLNSATGVISGQVDGDASINGAASNGVYNVVITATDENSTQTQSSFEWVVTNVAPMAQDDAASVNEGEASTDVTAVTGNVITAVQPGDVSDGEQNGDDDTLNVTGIGFGTHVATTTAVDTGLSGNYGVVSVGADGAYTYQVDNTLAAVQALADGESFTEVFTYSITDGQGGNDSALLTITINGTNDAPEITVNAGDTAVSSLTETDAGLTDSGQLSLTDLDTSDTVTASVDSLTTTGELDTLSNADLLSMLTVTSGVIDGTTQNGIIEWDFDSAGTTFDYLAEGEQLVLTYNVLVEDSEGAQDTQTVTLTINGTNDAPEITVNAGDTTGSSLTETDAGLTDSGQLSLTDLDTSDTVTASVDSLTTTGELDTLSNADLLSMLTVTSDVIDGTTQNGIIEWDFDSASTTFDYLAEGEQLVLTYNVLVEDSEGAQDTQTVTLTINGTNDVPEITVNAGDTAASSLTETDAGLTDSGQLSLTDLDTSDTVTASVDSLTTTGELDTLSNADLLSMLTVTSDVIDGTTKNGIIEWDFDSAGTTFDYLAEGEQLVLTYKVLVEDSEGAQATQTVTLTINGTNDAPEITVNAGDKVNSNLTETNSGLVDNGQISVGDLDTSEAVAAEVDSVSTSGDTGPYSPAQLLDMLAVTDVVIGSGSQAGVVEWNFDSQGATFDHLADGETLVLTYTVSVTDAQGETSQQLVTLTIEGSNDAPEITLTPTDSATAELTETDDGLQSEGTLSVTDLDTTDEVIARVSHLETTGDTHTYSPDDLLAMLDVTATVIENGSQNEVLEWNFDSQDIAFDHLAVGEQLVLSYTVTVEDVHGATSEQRVTITINGAKDAPSITVENGDTAEVELTETNEPLSTEGQLSIFDKDTSDSIVAAVENVAVVGDTHGLSHAELQTMLSVTDLVIDSDTQAGTLGWSFDSAEQTFDYLAAGEKLVLTYTVSVTDSQGNSNTHPIVVTLVGTNDLPEASTDLDDTAVLTQRLNDSEVVNGIDISGAFNDKDNAAVFSYQAIGLPSGLVIDPETGVISGQLRADASTGGNATEAGEYSVTIVVTDEQGGTFESTLLIQVANLEPITTDVTATLIEDRVREAEGNVLFDDQGNVIQVDLDGDDLRISQIDSLTIPVGETVEVVGTYGVLSISSDGTWHYEQTRTSVALQSLNFGETGIDQFAFTVNDSQGGAVISQLIITIEGDAEPHVASEPAEQAPLSSDSQANVSTGDSSSGTGGFGGGSASDNNLGAAASVIESYTDKVIQNIRIEPVQLSVALRDIVVNESLYKFSLPPGAFESTNNEDISIEATLPDGSPLPDYINFDEESGTFIISRDIALAQGIEKIEVKVTGEDESGNEASTSFIIYLVNEDQANGGPSSASAELFANNSTVAGQVSEPLVAITQSSGRDTTVKVASKEMSGSVESLSIQLASAGQGAFEQELTHSLDMLMELLQEEG</sequence>
<evidence type="ECO:0000256" key="2">
    <source>
        <dbReference type="ARBA" id="ARBA00022737"/>
    </source>
</evidence>
<feature type="region of interest" description="Disordered" evidence="4">
    <location>
        <begin position="3813"/>
        <end position="3847"/>
    </location>
</feature>
<dbReference type="InterPro" id="IPR039005">
    <property type="entry name" value="CSPG_rpt"/>
</dbReference>
<keyword evidence="2" id="KW-0677">Repeat</keyword>
<evidence type="ECO:0000256" key="1">
    <source>
        <dbReference type="ARBA" id="ARBA00022729"/>
    </source>
</evidence>
<dbReference type="SMART" id="SM00736">
    <property type="entry name" value="CADG"/>
    <property type="match status" value="3"/>
</dbReference>
<name>A0AAW7XIH4_9GAMM</name>
<dbReference type="Pfam" id="PF16184">
    <property type="entry name" value="Cadherin_3"/>
    <property type="match status" value="3"/>
</dbReference>
<evidence type="ECO:0000313" key="6">
    <source>
        <dbReference type="EMBL" id="MDO6454226.1"/>
    </source>
</evidence>
<dbReference type="GO" id="GO:0005509">
    <property type="term" value="F:calcium ion binding"/>
    <property type="evidence" value="ECO:0007669"/>
    <property type="project" value="InterPro"/>
</dbReference>
<dbReference type="PANTHER" id="PTHR45739">
    <property type="entry name" value="MATRIX PROTEIN, PUTATIVE-RELATED"/>
    <property type="match status" value="1"/>
</dbReference>
<organism evidence="6 7">
    <name type="scientific">Neptunomonas phycophila</name>
    <dbReference type="NCBI Taxonomy" id="1572645"/>
    <lineage>
        <taxon>Bacteria</taxon>
        <taxon>Pseudomonadati</taxon>
        <taxon>Pseudomonadota</taxon>
        <taxon>Gammaproteobacteria</taxon>
        <taxon>Oceanospirillales</taxon>
        <taxon>Oceanospirillaceae</taxon>
        <taxon>Neptunomonas</taxon>
    </lineage>
</organism>
<dbReference type="GO" id="GO:0009653">
    <property type="term" value="P:anatomical structure morphogenesis"/>
    <property type="evidence" value="ECO:0007669"/>
    <property type="project" value="TreeGrafter"/>
</dbReference>
<dbReference type="Proteomes" id="UP001169862">
    <property type="component" value="Unassembled WGS sequence"/>
</dbReference>
<feature type="region of interest" description="Disordered" evidence="4">
    <location>
        <begin position="2002"/>
        <end position="2031"/>
    </location>
</feature>
<reference evidence="6" key="1">
    <citation type="submission" date="2023-07" db="EMBL/GenBank/DDBJ databases">
        <title>Genome content predicts the carbon catabolic preferences of heterotrophic bacteria.</title>
        <authorList>
            <person name="Gralka M."/>
        </authorList>
    </citation>
    <scope>NUCLEOTIDE SEQUENCE</scope>
    <source>
        <strain evidence="6">I2M16</strain>
    </source>
</reference>
<dbReference type="Pfam" id="PF17803">
    <property type="entry name" value="Cadherin_4"/>
    <property type="match status" value="1"/>
</dbReference>
<evidence type="ECO:0000313" key="7">
    <source>
        <dbReference type="Proteomes" id="UP001169862"/>
    </source>
</evidence>
<feature type="compositionally biased region" description="Polar residues" evidence="4">
    <location>
        <begin position="806"/>
        <end position="819"/>
    </location>
</feature>
<dbReference type="RefSeq" id="WP_303550746.1">
    <property type="nucleotide sequence ID" value="NZ_JAUOPG010000007.1"/>
</dbReference>
<feature type="compositionally biased region" description="Polar residues" evidence="4">
    <location>
        <begin position="2002"/>
        <end position="2028"/>
    </location>
</feature>
<feature type="region of interest" description="Disordered" evidence="4">
    <location>
        <begin position="698"/>
        <end position="717"/>
    </location>
</feature>
<comment type="caution">
    <text evidence="6">The sequence shown here is derived from an EMBL/GenBank/DDBJ whole genome shotgun (WGS) entry which is preliminary data.</text>
</comment>
<gene>
    <name evidence="6" type="ORF">Q4490_11700</name>
</gene>
<evidence type="ECO:0000256" key="3">
    <source>
        <dbReference type="ARBA" id="ARBA00023180"/>
    </source>
</evidence>
<dbReference type="PROSITE" id="PS50268">
    <property type="entry name" value="CADHERIN_2"/>
    <property type="match status" value="2"/>
</dbReference>
<dbReference type="InterPro" id="IPR002126">
    <property type="entry name" value="Cadherin-like_dom"/>
</dbReference>
<feature type="region of interest" description="Disordered" evidence="4">
    <location>
        <begin position="1631"/>
        <end position="1658"/>
    </location>
</feature>